<dbReference type="Gene3D" id="2.60.40.1120">
    <property type="entry name" value="Carboxypeptidase-like, regulatory domain"/>
    <property type="match status" value="1"/>
</dbReference>
<dbReference type="Proteomes" id="UP001597549">
    <property type="component" value="Unassembled WGS sequence"/>
</dbReference>
<comment type="caution">
    <text evidence="1">The sequence shown here is derived from an EMBL/GenBank/DDBJ whole genome shotgun (WGS) entry which is preliminary data.</text>
</comment>
<sequence length="872" mass="99891">MSSQSKIVVGKVVDSLNIPLENATIIASSMLNKDDFKFASSNSKGDFSLDLKVGISYKIAVSYIGFIDYVKEIYPEQQTNSLLIKLTPSTESLREIVIQYKVEPILIKKDTVVFDVSKFTNGNERKLKDQLQKLPGMQVSKNGTVTYQGKQVKTTLVESGSFFGGSSKIAVENIPADAVDKIVLLDNFSEVDFMKQVEESGDLIMNVVLKKEKKKFAFGDITAGHSDNNYYKLHSNLFYYSPKRSLSSIVDFNNNGTNTLEFTDVFRLESGIFSSYSKNKKKIDNNLFQFAVSNDRVTKTNGKFIATNYNEKINAKTSLETYFIYGASNNLMQNDYFIQYANNSNLNNETRNTLDRQNSDFILFNLKINTKPAKDVNIKYVLNLKDSNDKSGNNIISSSDLATNFFDTNNINESKSFNHFFEYNRKINSRKYQTFVINHAYSEGVIDKNWLSNAPFLQDYLPLQNDTSYSLNKEVALKTNSFDITYSSYWKPNSRNTFTISALGDLNLQNVAETDRQVLTDNSFVAFYPNVFGNKIANKDVKISTNLEYKLQVKKWTNTFSFELENINRKFRNFDQEIDIQKVNFKPNYRSDYKFSEAHFLQFDYQFLNNLASLAQLSKGLVINSFNSVYEGNGNLMFEQAHSFALTYNRRNVFKRYYFDLFSFYNRTNNPIRNGVLLSGINQSSQPIYINAPSDNFTFRGSFTKNLKNFDVILSSKLSMLNYTQQTNDMLSAVNVNNNTFGITLKTNNVEWPQIGVGYEKGYNTYKSKSETEYQSDFLFADIEIELLDNLIFKGDYNYTSNEVNDSKNYYQLANAQLEYGKSNNPWLFNLGVTNVFNSKTINSNSISNYVSAYSSTRILPRIAMLKATYKF</sequence>
<dbReference type="RefSeq" id="WP_379808994.1">
    <property type="nucleotide sequence ID" value="NZ_JBHUOL010000022.1"/>
</dbReference>
<evidence type="ECO:0000313" key="2">
    <source>
        <dbReference type="Proteomes" id="UP001597549"/>
    </source>
</evidence>
<name>A0ABW5ZCP8_9FLAO</name>
<accession>A0ABW5ZCP8</accession>
<reference evidence="2" key="1">
    <citation type="journal article" date="2019" name="Int. J. Syst. Evol. Microbiol.">
        <title>The Global Catalogue of Microorganisms (GCM) 10K type strain sequencing project: providing services to taxonomists for standard genome sequencing and annotation.</title>
        <authorList>
            <consortium name="The Broad Institute Genomics Platform"/>
            <consortium name="The Broad Institute Genome Sequencing Center for Infectious Disease"/>
            <person name="Wu L."/>
            <person name="Ma J."/>
        </authorList>
    </citation>
    <scope>NUCLEOTIDE SEQUENCE [LARGE SCALE GENOMIC DNA]</scope>
    <source>
        <strain evidence="2">KCTC 52644</strain>
    </source>
</reference>
<dbReference type="InterPro" id="IPR008969">
    <property type="entry name" value="CarboxyPept-like_regulatory"/>
</dbReference>
<dbReference type="EMBL" id="JBHUOL010000022">
    <property type="protein sequence ID" value="MFD2909968.1"/>
    <property type="molecule type" value="Genomic_DNA"/>
</dbReference>
<gene>
    <name evidence="1" type="ORF">ACFSX9_14630</name>
</gene>
<dbReference type="SUPFAM" id="SSF56935">
    <property type="entry name" value="Porins"/>
    <property type="match status" value="1"/>
</dbReference>
<dbReference type="SUPFAM" id="SSF49464">
    <property type="entry name" value="Carboxypeptidase regulatory domain-like"/>
    <property type="match status" value="1"/>
</dbReference>
<protein>
    <recommendedName>
        <fullName evidence="3">TonB-dependent receptor</fullName>
    </recommendedName>
</protein>
<evidence type="ECO:0000313" key="1">
    <source>
        <dbReference type="EMBL" id="MFD2909968.1"/>
    </source>
</evidence>
<organism evidence="1 2">
    <name type="scientific">Flavobacterium ardleyense</name>
    <dbReference type="NCBI Taxonomy" id="2038737"/>
    <lineage>
        <taxon>Bacteria</taxon>
        <taxon>Pseudomonadati</taxon>
        <taxon>Bacteroidota</taxon>
        <taxon>Flavobacteriia</taxon>
        <taxon>Flavobacteriales</taxon>
        <taxon>Flavobacteriaceae</taxon>
        <taxon>Flavobacterium</taxon>
    </lineage>
</organism>
<keyword evidence="2" id="KW-1185">Reference proteome</keyword>
<proteinExistence type="predicted"/>
<evidence type="ECO:0008006" key="3">
    <source>
        <dbReference type="Google" id="ProtNLM"/>
    </source>
</evidence>